<keyword evidence="2" id="KW-1185">Reference proteome</keyword>
<accession>A0A835CNB8</accession>
<name>A0A835CNB8_9FABA</name>
<dbReference type="AlphaFoldDB" id="A0A835CNB8"/>
<reference evidence="1" key="1">
    <citation type="submission" date="2020-09" db="EMBL/GenBank/DDBJ databases">
        <title>Genome-Enabled Discovery of Anthraquinone Biosynthesis in Senna tora.</title>
        <authorList>
            <person name="Kang S.-H."/>
            <person name="Pandey R.P."/>
            <person name="Lee C.-M."/>
            <person name="Sim J.-S."/>
            <person name="Jeong J.-T."/>
            <person name="Choi B.-S."/>
            <person name="Jung M."/>
            <person name="Ginzburg D."/>
            <person name="Zhao K."/>
            <person name="Won S.Y."/>
            <person name="Oh T.-J."/>
            <person name="Yu Y."/>
            <person name="Kim N.-H."/>
            <person name="Lee O.R."/>
            <person name="Lee T.-H."/>
            <person name="Bashyal P."/>
            <person name="Kim T.-S."/>
            <person name="Lee W.-H."/>
            <person name="Kawkins C."/>
            <person name="Kim C.-K."/>
            <person name="Kim J.S."/>
            <person name="Ahn B.O."/>
            <person name="Rhee S.Y."/>
            <person name="Sohng J.K."/>
        </authorList>
    </citation>
    <scope>NUCLEOTIDE SEQUENCE</scope>
    <source>
        <tissue evidence="1">Leaf</tissue>
    </source>
</reference>
<gene>
    <name evidence="1" type="ORF">G2W53_002277</name>
</gene>
<proteinExistence type="predicted"/>
<dbReference type="EMBL" id="JAAIUW010000001">
    <property type="protein sequence ID" value="KAF7845372.1"/>
    <property type="molecule type" value="Genomic_DNA"/>
</dbReference>
<protein>
    <submittedName>
        <fullName evidence="1">Alcohol dehydrogenase-like 4</fullName>
    </submittedName>
</protein>
<evidence type="ECO:0000313" key="1">
    <source>
        <dbReference type="EMBL" id="KAF7845372.1"/>
    </source>
</evidence>
<sequence length="96" mass="10006">MAGGKEAKQRHLFEPKPTFLLAGAVELDDAGGVHHRVLRESGGVEEMEYGLAVVHGGEPGGAVAVHDLLHGVDAVSVTQIGLVTLAQLTLPTFTVE</sequence>
<dbReference type="Proteomes" id="UP000634136">
    <property type="component" value="Unassembled WGS sequence"/>
</dbReference>
<comment type="caution">
    <text evidence="1">The sequence shown here is derived from an EMBL/GenBank/DDBJ whole genome shotgun (WGS) entry which is preliminary data.</text>
</comment>
<evidence type="ECO:0000313" key="2">
    <source>
        <dbReference type="Proteomes" id="UP000634136"/>
    </source>
</evidence>
<organism evidence="1 2">
    <name type="scientific">Senna tora</name>
    <dbReference type="NCBI Taxonomy" id="362788"/>
    <lineage>
        <taxon>Eukaryota</taxon>
        <taxon>Viridiplantae</taxon>
        <taxon>Streptophyta</taxon>
        <taxon>Embryophyta</taxon>
        <taxon>Tracheophyta</taxon>
        <taxon>Spermatophyta</taxon>
        <taxon>Magnoliopsida</taxon>
        <taxon>eudicotyledons</taxon>
        <taxon>Gunneridae</taxon>
        <taxon>Pentapetalae</taxon>
        <taxon>rosids</taxon>
        <taxon>fabids</taxon>
        <taxon>Fabales</taxon>
        <taxon>Fabaceae</taxon>
        <taxon>Caesalpinioideae</taxon>
        <taxon>Cassia clade</taxon>
        <taxon>Senna</taxon>
    </lineage>
</organism>